<dbReference type="AlphaFoldDB" id="A0A1H2K3Q4"/>
<dbReference type="InterPro" id="IPR010982">
    <property type="entry name" value="Lambda_DNA-bd_dom_sf"/>
</dbReference>
<reference evidence="3" key="1">
    <citation type="submission" date="2016-10" db="EMBL/GenBank/DDBJ databases">
        <authorList>
            <person name="Varghese N."/>
            <person name="Submissions S."/>
        </authorList>
    </citation>
    <scope>NUCLEOTIDE SEQUENCE [LARGE SCALE GENOMIC DNA]</scope>
    <source>
        <strain evidence="3">DSM 45079</strain>
    </source>
</reference>
<dbReference type="InterPro" id="IPR001387">
    <property type="entry name" value="Cro/C1-type_HTH"/>
</dbReference>
<dbReference type="Gene3D" id="1.10.10.1930">
    <property type="match status" value="1"/>
</dbReference>
<organism evidence="2 3">
    <name type="scientific">Jiangella alkaliphila</name>
    <dbReference type="NCBI Taxonomy" id="419479"/>
    <lineage>
        <taxon>Bacteria</taxon>
        <taxon>Bacillati</taxon>
        <taxon>Actinomycetota</taxon>
        <taxon>Actinomycetes</taxon>
        <taxon>Jiangellales</taxon>
        <taxon>Jiangellaceae</taxon>
        <taxon>Jiangella</taxon>
    </lineage>
</organism>
<accession>A0A1H2K3Q4</accession>
<dbReference type="EMBL" id="LT629791">
    <property type="protein sequence ID" value="SDU63337.1"/>
    <property type="molecule type" value="Genomic_DNA"/>
</dbReference>
<keyword evidence="3" id="KW-1185">Reference proteome</keyword>
<protein>
    <submittedName>
        <fullName evidence="2">Helix-turn-helix</fullName>
    </submittedName>
</protein>
<dbReference type="SMART" id="SM00530">
    <property type="entry name" value="HTH_XRE"/>
    <property type="match status" value="1"/>
</dbReference>
<dbReference type="GO" id="GO:0045892">
    <property type="term" value="P:negative regulation of DNA-templated transcription"/>
    <property type="evidence" value="ECO:0007669"/>
    <property type="project" value="InterPro"/>
</dbReference>
<dbReference type="GO" id="GO:0003677">
    <property type="term" value="F:DNA binding"/>
    <property type="evidence" value="ECO:0007669"/>
    <property type="project" value="InterPro"/>
</dbReference>
<evidence type="ECO:0000313" key="3">
    <source>
        <dbReference type="Proteomes" id="UP000182977"/>
    </source>
</evidence>
<dbReference type="SUPFAM" id="SSF47413">
    <property type="entry name" value="lambda repressor-like DNA-binding domains"/>
    <property type="match status" value="1"/>
</dbReference>
<dbReference type="CDD" id="cd00093">
    <property type="entry name" value="HTH_XRE"/>
    <property type="match status" value="1"/>
</dbReference>
<dbReference type="Pfam" id="PF21179">
    <property type="entry name" value="BldD-like_C"/>
    <property type="match status" value="1"/>
</dbReference>
<proteinExistence type="predicted"/>
<dbReference type="CDD" id="cd16837">
    <property type="entry name" value="BldD_C_like"/>
    <property type="match status" value="1"/>
</dbReference>
<dbReference type="InterPro" id="IPR037664">
    <property type="entry name" value="BldD_C"/>
</dbReference>
<dbReference type="STRING" id="419479.SAMN04488563_3392"/>
<dbReference type="PROSITE" id="PS50943">
    <property type="entry name" value="HTH_CROC1"/>
    <property type="match status" value="1"/>
</dbReference>
<dbReference type="Pfam" id="PF01381">
    <property type="entry name" value="HTH_3"/>
    <property type="match status" value="1"/>
</dbReference>
<dbReference type="InterPro" id="IPR038099">
    <property type="entry name" value="BldD-like_C_sf"/>
</dbReference>
<dbReference type="RefSeq" id="WP_046768105.1">
    <property type="nucleotide sequence ID" value="NZ_KQ061224.1"/>
</dbReference>
<gene>
    <name evidence="2" type="ORF">SAMN04488563_3392</name>
</gene>
<dbReference type="Proteomes" id="UP000182977">
    <property type="component" value="Chromosome I"/>
</dbReference>
<dbReference type="Gene3D" id="1.10.260.40">
    <property type="entry name" value="lambda repressor-like DNA-binding domains"/>
    <property type="match status" value="1"/>
</dbReference>
<feature type="domain" description="HTH cro/C1-type" evidence="1">
    <location>
        <begin position="20"/>
        <end position="76"/>
    </location>
</feature>
<sequence length="163" mass="18655">MSDDQANSDATFSKRIGARLRALRERRRLTLQEVERRTGGSIRYTVLGSYERGERTPGIRRILELAELYEEPIEELLRGLHGQPRQRTLDTGRAVLHLERLRSAPREAEALTRFVDGLQRIRGDYGTVILTIRSADIVTMSAVYGTDPQDLRQRIVDWGVLEP</sequence>
<name>A0A1H2K3Q4_9ACTN</name>
<evidence type="ECO:0000259" key="1">
    <source>
        <dbReference type="PROSITE" id="PS50943"/>
    </source>
</evidence>
<evidence type="ECO:0000313" key="2">
    <source>
        <dbReference type="EMBL" id="SDU63337.1"/>
    </source>
</evidence>